<evidence type="ECO:0000256" key="1">
    <source>
        <dbReference type="SAM" id="Phobius"/>
    </source>
</evidence>
<dbReference type="AlphaFoldDB" id="A0A3A1YGL3"/>
<keyword evidence="1" id="KW-0812">Transmembrane</keyword>
<name>A0A3A1YGL3_9FLAO</name>
<dbReference type="EMBL" id="NSDI01000021">
    <property type="protein sequence ID" value="RIY35177.1"/>
    <property type="molecule type" value="Genomic_DNA"/>
</dbReference>
<feature type="transmembrane region" description="Helical" evidence="1">
    <location>
        <begin position="7"/>
        <end position="25"/>
    </location>
</feature>
<proteinExistence type="predicted"/>
<gene>
    <name evidence="2" type="ORF">CKY20_11180</name>
</gene>
<keyword evidence="1" id="KW-1133">Transmembrane helix</keyword>
<reference evidence="2 3" key="1">
    <citation type="submission" date="2017-08" db="EMBL/GenBank/DDBJ databases">
        <title>Capnocytophaga canis 17-158 assembly.</title>
        <authorList>
            <person name="Gulvik C.A."/>
        </authorList>
    </citation>
    <scope>NUCLEOTIDE SEQUENCE [LARGE SCALE GENOMIC DNA]</scope>
    <source>
        <strain evidence="2 3">17-158</strain>
    </source>
</reference>
<comment type="caution">
    <text evidence="2">The sequence shown here is derived from an EMBL/GenBank/DDBJ whole genome shotgun (WGS) entry which is preliminary data.</text>
</comment>
<accession>A0A3A1YGL3</accession>
<feature type="transmembrane region" description="Helical" evidence="1">
    <location>
        <begin position="72"/>
        <end position="90"/>
    </location>
</feature>
<protein>
    <submittedName>
        <fullName evidence="2">Uncharacterized protein</fullName>
    </submittedName>
</protein>
<keyword evidence="1" id="KW-0472">Membrane</keyword>
<dbReference type="Proteomes" id="UP000265497">
    <property type="component" value="Unassembled WGS sequence"/>
</dbReference>
<sequence>MARKVMYCILAIFIAWLSAILLHNLGVDFYLKNYLFKRDLSWGILIHFIFNYLYPISLIFTTILFSWKKKVAIIPCIVLILYIGIEGWGYRPLRTALILVSISLGYFLLFLILRNKNLRLLLKKNGQEKKLL</sequence>
<evidence type="ECO:0000313" key="2">
    <source>
        <dbReference type="EMBL" id="RIY35177.1"/>
    </source>
</evidence>
<organism evidence="2 3">
    <name type="scientific">Capnocytophaga canis</name>
    <dbReference type="NCBI Taxonomy" id="1848903"/>
    <lineage>
        <taxon>Bacteria</taxon>
        <taxon>Pseudomonadati</taxon>
        <taxon>Bacteroidota</taxon>
        <taxon>Flavobacteriia</taxon>
        <taxon>Flavobacteriales</taxon>
        <taxon>Flavobacteriaceae</taxon>
        <taxon>Capnocytophaga</taxon>
    </lineage>
</organism>
<feature type="transmembrane region" description="Helical" evidence="1">
    <location>
        <begin position="96"/>
        <end position="113"/>
    </location>
</feature>
<evidence type="ECO:0000313" key="3">
    <source>
        <dbReference type="Proteomes" id="UP000265497"/>
    </source>
</evidence>
<feature type="transmembrane region" description="Helical" evidence="1">
    <location>
        <begin position="45"/>
        <end position="65"/>
    </location>
</feature>